<dbReference type="Pfam" id="PF13536">
    <property type="entry name" value="EmrE"/>
    <property type="match status" value="1"/>
</dbReference>
<dbReference type="KEGG" id="atx:GCD22_02291"/>
<protein>
    <recommendedName>
        <fullName evidence="4">Multidrug resistance efflux transporter family protein</fullName>
    </recommendedName>
</protein>
<gene>
    <name evidence="2" type="ORF">GCD22_02291</name>
</gene>
<feature type="transmembrane region" description="Helical" evidence="1">
    <location>
        <begin position="170"/>
        <end position="191"/>
    </location>
</feature>
<organism evidence="2 3">
    <name type="scientific">Acidithiobacillus thiooxidans ATCC 19377</name>
    <dbReference type="NCBI Taxonomy" id="637390"/>
    <lineage>
        <taxon>Bacteria</taxon>
        <taxon>Pseudomonadati</taxon>
        <taxon>Pseudomonadota</taxon>
        <taxon>Acidithiobacillia</taxon>
        <taxon>Acidithiobacillales</taxon>
        <taxon>Acidithiobacillaceae</taxon>
        <taxon>Acidithiobacillus</taxon>
    </lineage>
</organism>
<feature type="transmembrane region" description="Helical" evidence="1">
    <location>
        <begin position="12"/>
        <end position="34"/>
    </location>
</feature>
<keyword evidence="1" id="KW-1133">Transmembrane helix</keyword>
<feature type="transmembrane region" description="Helical" evidence="1">
    <location>
        <begin position="295"/>
        <end position="313"/>
    </location>
</feature>
<dbReference type="RefSeq" id="WP_080707870.1">
    <property type="nucleotide sequence ID" value="NZ_CP045571.1"/>
</dbReference>
<dbReference type="InterPro" id="IPR032713">
    <property type="entry name" value="EmrE"/>
</dbReference>
<keyword evidence="1" id="KW-0472">Membrane</keyword>
<dbReference type="Proteomes" id="UP000363590">
    <property type="component" value="Chromosome"/>
</dbReference>
<keyword evidence="1" id="KW-0812">Transmembrane</keyword>
<feature type="transmembrane region" description="Helical" evidence="1">
    <location>
        <begin position="266"/>
        <end position="289"/>
    </location>
</feature>
<feature type="transmembrane region" description="Helical" evidence="1">
    <location>
        <begin position="46"/>
        <end position="65"/>
    </location>
</feature>
<dbReference type="AlphaFoldDB" id="A0A5P9XTH4"/>
<evidence type="ECO:0000313" key="2">
    <source>
        <dbReference type="EMBL" id="QFX96506.1"/>
    </source>
</evidence>
<feature type="transmembrane region" description="Helical" evidence="1">
    <location>
        <begin position="234"/>
        <end position="254"/>
    </location>
</feature>
<dbReference type="GeneID" id="60696563"/>
<evidence type="ECO:0008006" key="4">
    <source>
        <dbReference type="Google" id="ProtNLM"/>
    </source>
</evidence>
<evidence type="ECO:0000256" key="1">
    <source>
        <dbReference type="SAM" id="Phobius"/>
    </source>
</evidence>
<feature type="transmembrane region" description="Helical" evidence="1">
    <location>
        <begin position="77"/>
        <end position="98"/>
    </location>
</feature>
<reference evidence="2 3" key="1">
    <citation type="submission" date="2019-10" db="EMBL/GenBank/DDBJ databases">
        <authorList>
            <person name="Wang R."/>
        </authorList>
    </citation>
    <scope>NUCLEOTIDE SEQUENCE [LARGE SCALE GENOMIC DNA]</scope>
    <source>
        <strain evidence="2 3">ATCC 19377</strain>
    </source>
</reference>
<sequence length="323" mass="35959">MFDKKFKHSFSLAISAGLLSSLFFSVTFVLNKALDNAGYSWQWSASLRYLITLPILLVIFLFVKNKRPLLDSLKKRPILWMLWGTVGFGLFYAPLTLAAFYGPAWLVAGLWQITILAGMLLDGLISRNHDSETCPRRFPWRSFVISLAMLFGVLLILWDHLMTTTFHDSLFIALPVLLACFAYPLGNRMIISRIDPAVGSMDRMLGMTIGSLPFWCVLGIWGQTEYGWPPLQQVGLAALIAVSSGVVATGLFYYATRSMYPWPDRLAAVESTQAGEVLFAVLGSIFWLGEALPGTLAQWGLVLIVLAMLGHVLPSELFRLGRN</sequence>
<dbReference type="EMBL" id="CP045571">
    <property type="protein sequence ID" value="QFX96506.1"/>
    <property type="molecule type" value="Genomic_DNA"/>
</dbReference>
<evidence type="ECO:0000313" key="3">
    <source>
        <dbReference type="Proteomes" id="UP000363590"/>
    </source>
</evidence>
<feature type="transmembrane region" description="Helical" evidence="1">
    <location>
        <begin position="203"/>
        <end position="222"/>
    </location>
</feature>
<feature type="transmembrane region" description="Helical" evidence="1">
    <location>
        <begin position="104"/>
        <end position="126"/>
    </location>
</feature>
<proteinExistence type="predicted"/>
<feature type="transmembrane region" description="Helical" evidence="1">
    <location>
        <begin position="138"/>
        <end position="158"/>
    </location>
</feature>
<accession>A0A5P9XTH4</accession>
<name>A0A5P9XTH4_ACITH</name>